<accession>A0A0A8ZX06</accession>
<reference evidence="1" key="1">
    <citation type="submission" date="2014-09" db="EMBL/GenBank/DDBJ databases">
        <authorList>
            <person name="Magalhaes I.L.F."/>
            <person name="Oliveira U."/>
            <person name="Santos F.R."/>
            <person name="Vidigal T.H.D.A."/>
            <person name="Brescovit A.D."/>
            <person name="Santos A.J."/>
        </authorList>
    </citation>
    <scope>NUCLEOTIDE SEQUENCE</scope>
    <source>
        <tissue evidence="1">Shoot tissue taken approximately 20 cm above the soil surface</tissue>
    </source>
</reference>
<dbReference type="AlphaFoldDB" id="A0A0A8ZX06"/>
<evidence type="ECO:0000313" key="1">
    <source>
        <dbReference type="EMBL" id="JAD43904.1"/>
    </source>
</evidence>
<organism evidence="1">
    <name type="scientific">Arundo donax</name>
    <name type="common">Giant reed</name>
    <name type="synonym">Donax arundinaceus</name>
    <dbReference type="NCBI Taxonomy" id="35708"/>
    <lineage>
        <taxon>Eukaryota</taxon>
        <taxon>Viridiplantae</taxon>
        <taxon>Streptophyta</taxon>
        <taxon>Embryophyta</taxon>
        <taxon>Tracheophyta</taxon>
        <taxon>Spermatophyta</taxon>
        <taxon>Magnoliopsida</taxon>
        <taxon>Liliopsida</taxon>
        <taxon>Poales</taxon>
        <taxon>Poaceae</taxon>
        <taxon>PACMAD clade</taxon>
        <taxon>Arundinoideae</taxon>
        <taxon>Arundineae</taxon>
        <taxon>Arundo</taxon>
    </lineage>
</organism>
<protein>
    <submittedName>
        <fullName evidence="1">Uncharacterized protein</fullName>
    </submittedName>
</protein>
<reference evidence="1" key="2">
    <citation type="journal article" date="2015" name="Data Brief">
        <title>Shoot transcriptome of the giant reed, Arundo donax.</title>
        <authorList>
            <person name="Barrero R.A."/>
            <person name="Guerrero F.D."/>
            <person name="Moolhuijzen P."/>
            <person name="Goolsby J.A."/>
            <person name="Tidwell J."/>
            <person name="Bellgard S.E."/>
            <person name="Bellgard M.I."/>
        </authorList>
    </citation>
    <scope>NUCLEOTIDE SEQUENCE</scope>
    <source>
        <tissue evidence="1">Shoot tissue taken approximately 20 cm above the soil surface</tissue>
    </source>
</reference>
<name>A0A0A8ZX06_ARUDO</name>
<proteinExistence type="predicted"/>
<dbReference type="EMBL" id="GBRH01253991">
    <property type="protein sequence ID" value="JAD43904.1"/>
    <property type="molecule type" value="Transcribed_RNA"/>
</dbReference>
<sequence length="31" mass="3681">MSLSPLCNQFLIRCQTIAHKTKDPEHPFRIR</sequence>